<dbReference type="Pfam" id="PF01740">
    <property type="entry name" value="STAS"/>
    <property type="match status" value="1"/>
</dbReference>
<proteinExistence type="predicted"/>
<gene>
    <name evidence="2" type="ORF">Aconfl_03250</name>
</gene>
<protein>
    <recommendedName>
        <fullName evidence="1">STAS domain-containing protein</fullName>
    </recommendedName>
</protein>
<dbReference type="PANTHER" id="PTHR33495">
    <property type="entry name" value="ANTI-SIGMA FACTOR ANTAGONIST TM_1081-RELATED-RELATED"/>
    <property type="match status" value="1"/>
</dbReference>
<feature type="domain" description="STAS" evidence="1">
    <location>
        <begin position="12"/>
        <end position="99"/>
    </location>
</feature>
<dbReference type="SUPFAM" id="SSF52091">
    <property type="entry name" value="SpoIIaa-like"/>
    <property type="match status" value="1"/>
</dbReference>
<evidence type="ECO:0000313" key="3">
    <source>
        <dbReference type="Proteomes" id="UP001338309"/>
    </source>
</evidence>
<dbReference type="EMBL" id="BTPD01000001">
    <property type="protein sequence ID" value="GMQ27683.1"/>
    <property type="molecule type" value="Genomic_DNA"/>
</dbReference>
<dbReference type="InterPro" id="IPR036513">
    <property type="entry name" value="STAS_dom_sf"/>
</dbReference>
<dbReference type="Proteomes" id="UP001338309">
    <property type="component" value="Unassembled WGS sequence"/>
</dbReference>
<evidence type="ECO:0000259" key="1">
    <source>
        <dbReference type="PROSITE" id="PS50801"/>
    </source>
</evidence>
<comment type="caution">
    <text evidence="2">The sequence shown here is derived from an EMBL/GenBank/DDBJ whole genome shotgun (WGS) entry which is preliminary data.</text>
</comment>
<name>A0ABQ6PKH5_9BACT</name>
<dbReference type="PROSITE" id="PS50801">
    <property type="entry name" value="STAS"/>
    <property type="match status" value="1"/>
</dbReference>
<dbReference type="InterPro" id="IPR002645">
    <property type="entry name" value="STAS_dom"/>
</dbReference>
<dbReference type="Gene3D" id="3.30.750.24">
    <property type="entry name" value="STAS domain"/>
    <property type="match status" value="1"/>
</dbReference>
<reference evidence="2 3" key="1">
    <citation type="submission" date="2023-08" db="EMBL/GenBank/DDBJ databases">
        <title>Draft genome sequence of Algoriphagus confluentis.</title>
        <authorList>
            <person name="Takatani N."/>
            <person name="Hosokawa M."/>
            <person name="Sawabe T."/>
        </authorList>
    </citation>
    <scope>NUCLEOTIDE SEQUENCE [LARGE SCALE GENOMIC DNA]</scope>
    <source>
        <strain evidence="2 3">NBRC 111222</strain>
    </source>
</reference>
<sequence>MKYTIDKKEQYVVFTPMEEKIDSLLAPKLKSELLTIHAEGYSNIVLDLSNVKYVDSSGLSALLVGDREFGRNGGIFIISGVQEHVMKLLKISMLDKKLNLVIWSILWKKPERPFSFMKSREGKKRRKLDPGF</sequence>
<evidence type="ECO:0000313" key="2">
    <source>
        <dbReference type="EMBL" id="GMQ27683.1"/>
    </source>
</evidence>
<organism evidence="2 3">
    <name type="scientific">Algoriphagus confluentis</name>
    <dbReference type="NCBI Taxonomy" id="1697556"/>
    <lineage>
        <taxon>Bacteria</taxon>
        <taxon>Pseudomonadati</taxon>
        <taxon>Bacteroidota</taxon>
        <taxon>Cytophagia</taxon>
        <taxon>Cytophagales</taxon>
        <taxon>Cyclobacteriaceae</taxon>
        <taxon>Algoriphagus</taxon>
    </lineage>
</organism>
<accession>A0ABQ6PKH5</accession>
<keyword evidence="3" id="KW-1185">Reference proteome</keyword>
<dbReference type="CDD" id="cd07043">
    <property type="entry name" value="STAS_anti-anti-sigma_factors"/>
    <property type="match status" value="1"/>
</dbReference>